<feature type="transmembrane region" description="Helical" evidence="7">
    <location>
        <begin position="271"/>
        <end position="290"/>
    </location>
</feature>
<dbReference type="KEGG" id="ccai:NAS2_1326"/>
<evidence type="ECO:0000256" key="1">
    <source>
        <dbReference type="ARBA" id="ARBA00004141"/>
    </source>
</evidence>
<feature type="transmembrane region" description="Helical" evidence="7">
    <location>
        <begin position="159"/>
        <end position="181"/>
    </location>
</feature>
<evidence type="ECO:0000313" key="8">
    <source>
        <dbReference type="EMBL" id="BBE42714.1"/>
    </source>
</evidence>
<feature type="transmembrane region" description="Helical" evidence="7">
    <location>
        <begin position="52"/>
        <end position="76"/>
    </location>
</feature>
<sequence length="434" mass="45940">MRRGPERKGIEHVEDAERHGRPLSVFILWFASNLTIADYALGSVLYGLPLPWIYAIIVGVNVAAGALLGAAAAMGPRFGLPQMAISERIFGRIANKAFATAQWLSTIGWFSVNTVIATLALLQILDMPYWAGALVTVAVMAVVGIYGHDAVHGFERAMSVVLGAMFVILSYAAVRAASAALPHYQASPSPFVAAMAIASVFSYLASWAPYASDYSRYLPEGTSRWRIAVYAMVGGAAASAWIELIGTAIYVAAGNPSLDMMSATVDVVGRAWAPAVMIAIFLGGLAANALNLYSNSVSAQAISARFRRIYAAAAGAAIGYGLSVLGGMYVSFTSFYEGFLLLLDYWIMPWAGVLIAAVYARRRGGAREAIISYVLGMAASTPFMNLTPYGVQYVGPVAAALGGADLSYFVSFAVAIAAYLLLDRMVGHDPGGLY</sequence>
<dbReference type="RefSeq" id="WP_174448924.1">
    <property type="nucleotide sequence ID" value="NZ_AP018732.1"/>
</dbReference>
<dbReference type="GO" id="GO:0005886">
    <property type="term" value="C:plasma membrane"/>
    <property type="evidence" value="ECO:0007669"/>
    <property type="project" value="TreeGrafter"/>
</dbReference>
<feature type="transmembrane region" description="Helical" evidence="7">
    <location>
        <begin position="187"/>
        <end position="206"/>
    </location>
</feature>
<feature type="transmembrane region" description="Helical" evidence="7">
    <location>
        <begin position="97"/>
        <end position="122"/>
    </location>
</feature>
<dbReference type="PANTHER" id="PTHR31806:SF1">
    <property type="entry name" value="PURINE-CYTOSINE PERMEASE FCY2-RELATED"/>
    <property type="match status" value="1"/>
</dbReference>
<keyword evidence="5 7" id="KW-1133">Transmembrane helix</keyword>
<dbReference type="OrthoDB" id="27121at2157"/>
<dbReference type="EMBL" id="AP018732">
    <property type="protein sequence ID" value="BBE42714.1"/>
    <property type="molecule type" value="Genomic_DNA"/>
</dbReference>
<dbReference type="PANTHER" id="PTHR31806">
    <property type="entry name" value="PURINE-CYTOSINE PERMEASE FCY2-RELATED"/>
    <property type="match status" value="1"/>
</dbReference>
<keyword evidence="4 7" id="KW-0812">Transmembrane</keyword>
<feature type="transmembrane region" description="Helical" evidence="7">
    <location>
        <begin position="397"/>
        <end position="422"/>
    </location>
</feature>
<dbReference type="Pfam" id="PF02133">
    <property type="entry name" value="Transp_cyt_pur"/>
    <property type="match status" value="1"/>
</dbReference>
<dbReference type="PIRSF" id="PIRSF002744">
    <property type="entry name" value="Pur-cyt_permease"/>
    <property type="match status" value="1"/>
</dbReference>
<dbReference type="GO" id="GO:0022857">
    <property type="term" value="F:transmembrane transporter activity"/>
    <property type="evidence" value="ECO:0007669"/>
    <property type="project" value="InterPro"/>
</dbReference>
<evidence type="ECO:0000256" key="3">
    <source>
        <dbReference type="ARBA" id="ARBA00022448"/>
    </source>
</evidence>
<feature type="transmembrane region" description="Helical" evidence="7">
    <location>
        <begin position="128"/>
        <end position="147"/>
    </location>
</feature>
<comment type="similarity">
    <text evidence="2">Belongs to the purine-cytosine permease (2.A.39) family.</text>
</comment>
<organism evidence="8 9">
    <name type="scientific">Conexivisphaera calida</name>
    <dbReference type="NCBI Taxonomy" id="1874277"/>
    <lineage>
        <taxon>Archaea</taxon>
        <taxon>Nitrososphaerota</taxon>
        <taxon>Conexivisphaeria</taxon>
        <taxon>Conexivisphaerales</taxon>
        <taxon>Conexivisphaeraceae</taxon>
        <taxon>Conexivisphaera</taxon>
    </lineage>
</organism>
<protein>
    <submittedName>
        <fullName evidence="8">Cytosine/purine/uracil/thiamine/allantoin permease family protein</fullName>
    </submittedName>
</protein>
<comment type="subcellular location">
    <subcellularLocation>
        <location evidence="1">Membrane</location>
        <topology evidence="1">Multi-pass membrane protein</topology>
    </subcellularLocation>
</comment>
<evidence type="ECO:0000256" key="5">
    <source>
        <dbReference type="ARBA" id="ARBA00022989"/>
    </source>
</evidence>
<reference evidence="8 9" key="1">
    <citation type="journal article" date="2019" name="ISME J.">
        <title>Isolation and characterization of a thermophilic sulfur- and iron-reducing thaumarchaeote from a terrestrial acidic hot spring.</title>
        <authorList>
            <person name="Kato S."/>
            <person name="Itoh T."/>
            <person name="Yuki M."/>
            <person name="Nagamori M."/>
            <person name="Ohnishi M."/>
            <person name="Uematsu K."/>
            <person name="Suzuki K."/>
            <person name="Takashina T."/>
            <person name="Ohkuma M."/>
        </authorList>
    </citation>
    <scope>NUCLEOTIDE SEQUENCE [LARGE SCALE GENOMIC DNA]</scope>
    <source>
        <strain evidence="8 9">NAS-02</strain>
    </source>
</reference>
<dbReference type="Gene3D" id="1.10.4160.10">
    <property type="entry name" value="Hydantoin permease"/>
    <property type="match status" value="1"/>
</dbReference>
<dbReference type="InterPro" id="IPR001248">
    <property type="entry name" value="Pur-cyt_permease"/>
</dbReference>
<feature type="transmembrane region" description="Helical" evidence="7">
    <location>
        <begin position="310"/>
        <end position="332"/>
    </location>
</feature>
<dbReference type="InterPro" id="IPR026030">
    <property type="entry name" value="Pur-cyt_permease_Fcy2/21/22"/>
</dbReference>
<feature type="transmembrane region" description="Helical" evidence="7">
    <location>
        <begin position="338"/>
        <end position="358"/>
    </location>
</feature>
<evidence type="ECO:0000256" key="4">
    <source>
        <dbReference type="ARBA" id="ARBA00022692"/>
    </source>
</evidence>
<feature type="transmembrane region" description="Helical" evidence="7">
    <location>
        <begin position="370"/>
        <end position="391"/>
    </location>
</feature>
<accession>A0A4P2VDS6</accession>
<dbReference type="GeneID" id="55585140"/>
<feature type="transmembrane region" description="Helical" evidence="7">
    <location>
        <begin position="227"/>
        <end position="251"/>
    </location>
</feature>
<evidence type="ECO:0000256" key="7">
    <source>
        <dbReference type="SAM" id="Phobius"/>
    </source>
</evidence>
<feature type="transmembrane region" description="Helical" evidence="7">
    <location>
        <begin position="26"/>
        <end position="46"/>
    </location>
</feature>
<gene>
    <name evidence="8" type="ORF">NAS2_1326</name>
</gene>
<evidence type="ECO:0000313" key="9">
    <source>
        <dbReference type="Proteomes" id="UP000509448"/>
    </source>
</evidence>
<evidence type="ECO:0000256" key="2">
    <source>
        <dbReference type="ARBA" id="ARBA00008974"/>
    </source>
</evidence>
<evidence type="ECO:0000256" key="6">
    <source>
        <dbReference type="ARBA" id="ARBA00023136"/>
    </source>
</evidence>
<name>A0A4P2VDS6_9ARCH</name>
<dbReference type="AlphaFoldDB" id="A0A4P2VDS6"/>
<proteinExistence type="inferred from homology"/>
<keyword evidence="9" id="KW-1185">Reference proteome</keyword>
<keyword evidence="6 7" id="KW-0472">Membrane</keyword>
<keyword evidence="3" id="KW-0813">Transport</keyword>
<dbReference type="Proteomes" id="UP000509448">
    <property type="component" value="Chromosome"/>
</dbReference>